<comment type="caution">
    <text evidence="2">The sequence shown here is derived from an EMBL/GenBank/DDBJ whole genome shotgun (WGS) entry which is preliminary data.</text>
</comment>
<evidence type="ECO:0000313" key="2">
    <source>
        <dbReference type="EMBL" id="KAF9934945.1"/>
    </source>
</evidence>
<organism evidence="2 3">
    <name type="scientific">Modicella reniformis</name>
    <dbReference type="NCBI Taxonomy" id="1440133"/>
    <lineage>
        <taxon>Eukaryota</taxon>
        <taxon>Fungi</taxon>
        <taxon>Fungi incertae sedis</taxon>
        <taxon>Mucoromycota</taxon>
        <taxon>Mortierellomycotina</taxon>
        <taxon>Mortierellomycetes</taxon>
        <taxon>Mortierellales</taxon>
        <taxon>Mortierellaceae</taxon>
        <taxon>Modicella</taxon>
    </lineage>
</organism>
<protein>
    <submittedName>
        <fullName evidence="2">Uncharacterized protein</fullName>
    </submittedName>
</protein>
<feature type="region of interest" description="Disordered" evidence="1">
    <location>
        <begin position="114"/>
        <end position="167"/>
    </location>
</feature>
<reference evidence="2" key="1">
    <citation type="journal article" date="2020" name="Fungal Divers.">
        <title>Resolving the Mortierellaceae phylogeny through synthesis of multi-gene phylogenetics and phylogenomics.</title>
        <authorList>
            <person name="Vandepol N."/>
            <person name="Liber J."/>
            <person name="Desiro A."/>
            <person name="Na H."/>
            <person name="Kennedy M."/>
            <person name="Barry K."/>
            <person name="Grigoriev I.V."/>
            <person name="Miller A.N."/>
            <person name="O'Donnell K."/>
            <person name="Stajich J.E."/>
            <person name="Bonito G."/>
        </authorList>
    </citation>
    <scope>NUCLEOTIDE SEQUENCE</scope>
    <source>
        <strain evidence="2">MES-2147</strain>
    </source>
</reference>
<dbReference type="OrthoDB" id="2439990at2759"/>
<gene>
    <name evidence="2" type="ORF">BGZ65_003541</name>
</gene>
<sequence length="167" mass="19182">MADDIPKLYADYFKSRNVEDMSAVDFFQFEDFLFKHRTRATQQWQQVVIPAIKKVNKRKAAVLKHEWQLKPQVRNNYWESKREDEEKASHLSAVRSEGRVQSLASVKSATAEIIDGLNPPTSNSTTANRKRKRKSRQEPLLNGRRTPPMLRSPSYDAGGLATTPVRP</sequence>
<dbReference type="Proteomes" id="UP000749646">
    <property type="component" value="Unassembled WGS sequence"/>
</dbReference>
<accession>A0A9P6ILL9</accession>
<keyword evidence="3" id="KW-1185">Reference proteome</keyword>
<evidence type="ECO:0000313" key="3">
    <source>
        <dbReference type="Proteomes" id="UP000749646"/>
    </source>
</evidence>
<feature type="non-terminal residue" evidence="2">
    <location>
        <position position="167"/>
    </location>
</feature>
<proteinExistence type="predicted"/>
<dbReference type="EMBL" id="JAAAHW010009894">
    <property type="protein sequence ID" value="KAF9934945.1"/>
    <property type="molecule type" value="Genomic_DNA"/>
</dbReference>
<dbReference type="AlphaFoldDB" id="A0A9P6ILL9"/>
<name>A0A9P6ILL9_9FUNG</name>
<evidence type="ECO:0000256" key="1">
    <source>
        <dbReference type="SAM" id="MobiDB-lite"/>
    </source>
</evidence>